<proteinExistence type="predicted"/>
<keyword evidence="4" id="KW-0067">ATP-binding</keyword>
<keyword evidence="3 8" id="KW-0347">Helicase</keyword>
<dbReference type="GO" id="GO:0003724">
    <property type="term" value="F:RNA helicase activity"/>
    <property type="evidence" value="ECO:0007669"/>
    <property type="project" value="InterPro"/>
</dbReference>
<dbReference type="Proteomes" id="UP000247591">
    <property type="component" value="Unassembled WGS sequence"/>
</dbReference>
<keyword evidence="9" id="KW-1185">Reference proteome</keyword>
<dbReference type="GO" id="GO:0016787">
    <property type="term" value="F:hydrolase activity"/>
    <property type="evidence" value="ECO:0007669"/>
    <property type="project" value="UniProtKB-KW"/>
</dbReference>
<evidence type="ECO:0000256" key="2">
    <source>
        <dbReference type="ARBA" id="ARBA00022801"/>
    </source>
</evidence>
<dbReference type="FunFam" id="3.40.50.300:FF:000439">
    <property type="entry name" value="ATP-dependent RNA helicase HrpA"/>
    <property type="match status" value="1"/>
</dbReference>
<dbReference type="SMART" id="SM00490">
    <property type="entry name" value="HELICc"/>
    <property type="match status" value="1"/>
</dbReference>
<sequence length="1285" mass="141419">MSTAPNESNKTADQAPGRRRRRPDQRRGNRPRLSPAEIGRRRALVPTVTYPPELPVSAAREEIAAAISEHQVIVVAGETGSGKTTQLPKICLELGRGVSGRIGHTQPRRLAARSVAERIAEETGTELGELIGYSVRFTDKAGDDTLVKVMTDGILLRELSRDRQLLEYDTLIIDEAHERSLNIDFILGYLKQLLPRRPDLKVIITSATIEPGRFAEHFATDGAPVPIIEVSGRTYPVEVRYRPLTVEDEDEADLDQLQAIGSAVDELFRQGPGDILVFLPTEREITDTAASLKHLEARGVEVIPLFARLSAADQHRVFSAHRGRRIVLSTNVAETSLTVPGIHYVIDAGTARISRYSTRTKVQRLPIEPISQASARQRAGRCGRVAAGVCIRLYSEDDFNARPEYTEPEILRTNLAAVILTMTSLGLGDVGRFPFVQPPDPKAIRDGQQLLEELGALAAPTPDTPVRRLTPIGKSLSRIPVDPRLARMLVEAETQGALGPMLVITAALSLPDVRERPADHRQTADESHKRFAVPGSEFLTLLNLWVYLEDLRKELSSNQFRKRCSREFLHGLRIREWRDLHSQLVRIARDLGWTVPGAVTAPEAETPAAVAIHQSVLSGLLSQIGVREGDTKEFLGSRGTKFMIFPGSHMSNKPPRFVMAAEIVETSRLWARTVARIEPEWAERLASDLVKRQYSEPHWSGKHSAAMAYERVTLYGVPLVTQRRVNYGSIDPEAARELFIRHALVEGDWRTQHPFFHRNRALLEDAEESVHRVRRTDVIVDDDTLFAFYDQHVGPDVVSGRHFDTWWKTVRKRTPNLLDLNPADLVAADAGSDPTGFPDRWRQGDTSYDLRYRFEPGTADDGVTVLIPLSLLVRARPSGFDWLVPGMRLELITELLRTLPKTLRRQVGPAPDLAATILASVTPRARPLTESVAEQVRDRTGVPVAAADLRVSALPAHLRMTFAATDAGGNVLATSKSLRELQDQLAARARAALESEAAAAAVPVATTWTADTFGDIQRTVSAVVAGQEITSYPALVRRGKGFTVVAAPTESEQAANMYLAIVDLLIAGLPTLRQSATTALSTAHRLALSQSPYPTTAALLADCVRGAVVDLVPQQPNVWTAAEFAALRTRVTGQVNRRSIEKLNQAAEILSRVAPLRRVIDTTPVTSAADDVREQLGELVFDGFISATSASALHEIPRYLDAAISRLEQLPASAARDAQAMDAIDRVIAAWAAHVRTVPQARRDAVNEQAGWMVEELRVGLFAQQLGTAYPVSEKRVTKAIKALK</sequence>
<evidence type="ECO:0000259" key="7">
    <source>
        <dbReference type="PROSITE" id="PS51194"/>
    </source>
</evidence>
<reference evidence="8 9" key="1">
    <citation type="submission" date="2018-06" db="EMBL/GenBank/DDBJ databases">
        <title>Genomic Encyclopedia of Type Strains, Phase IV (KMG-IV): sequencing the most valuable type-strain genomes for metagenomic binning, comparative biology and taxonomic classification.</title>
        <authorList>
            <person name="Goeker M."/>
        </authorList>
    </citation>
    <scope>NUCLEOTIDE SEQUENCE [LARGE SCALE GENOMIC DNA]</scope>
    <source>
        <strain evidence="8 9">DSM 45521</strain>
    </source>
</reference>
<evidence type="ECO:0000256" key="5">
    <source>
        <dbReference type="SAM" id="MobiDB-lite"/>
    </source>
</evidence>
<dbReference type="InterPro" id="IPR001650">
    <property type="entry name" value="Helicase_C-like"/>
</dbReference>
<keyword evidence="1" id="KW-0547">Nucleotide-binding</keyword>
<feature type="compositionally biased region" description="Basic residues" evidence="5">
    <location>
        <begin position="17"/>
        <end position="30"/>
    </location>
</feature>
<evidence type="ECO:0000256" key="3">
    <source>
        <dbReference type="ARBA" id="ARBA00022806"/>
    </source>
</evidence>
<dbReference type="Pfam" id="PF00270">
    <property type="entry name" value="DEAD"/>
    <property type="match status" value="1"/>
</dbReference>
<feature type="domain" description="Helicase C-terminal" evidence="7">
    <location>
        <begin position="263"/>
        <end position="426"/>
    </location>
</feature>
<name>A0A318RBF9_WILLI</name>
<comment type="caution">
    <text evidence="8">The sequence shown here is derived from an EMBL/GenBank/DDBJ whole genome shotgun (WGS) entry which is preliminary data.</text>
</comment>
<dbReference type="PANTHER" id="PTHR18934:SF99">
    <property type="entry name" value="ATP-DEPENDENT RNA HELICASE DHX37-RELATED"/>
    <property type="match status" value="1"/>
</dbReference>
<dbReference type="SMART" id="SM00382">
    <property type="entry name" value="AAA"/>
    <property type="match status" value="1"/>
</dbReference>
<protein>
    <submittedName>
        <fullName evidence="8">ATP-dependent helicase HrpA</fullName>
    </submittedName>
</protein>
<dbReference type="EMBL" id="QJSP01000017">
    <property type="protein sequence ID" value="PYE13232.1"/>
    <property type="molecule type" value="Genomic_DNA"/>
</dbReference>
<dbReference type="Pfam" id="PF11898">
    <property type="entry name" value="DUF3418"/>
    <property type="match status" value="1"/>
</dbReference>
<dbReference type="Gene3D" id="3.40.50.300">
    <property type="entry name" value="P-loop containing nucleotide triphosphate hydrolases"/>
    <property type="match status" value="2"/>
</dbReference>
<evidence type="ECO:0000259" key="6">
    <source>
        <dbReference type="PROSITE" id="PS51192"/>
    </source>
</evidence>
<dbReference type="CDD" id="cd18791">
    <property type="entry name" value="SF2_C_RHA"/>
    <property type="match status" value="1"/>
</dbReference>
<dbReference type="InterPro" id="IPR007502">
    <property type="entry name" value="Helicase-assoc_dom"/>
</dbReference>
<feature type="region of interest" description="Disordered" evidence="5">
    <location>
        <begin position="1"/>
        <end position="40"/>
    </location>
</feature>
<organism evidence="8 9">
    <name type="scientific">Williamsia limnetica</name>
    <dbReference type="NCBI Taxonomy" id="882452"/>
    <lineage>
        <taxon>Bacteria</taxon>
        <taxon>Bacillati</taxon>
        <taxon>Actinomycetota</taxon>
        <taxon>Actinomycetes</taxon>
        <taxon>Mycobacteriales</taxon>
        <taxon>Nocardiaceae</taxon>
        <taxon>Williamsia</taxon>
    </lineage>
</organism>
<dbReference type="SMART" id="SM00487">
    <property type="entry name" value="DEXDc"/>
    <property type="match status" value="1"/>
</dbReference>
<dbReference type="Gene3D" id="1.20.120.1080">
    <property type="match status" value="1"/>
</dbReference>
<evidence type="ECO:0000313" key="9">
    <source>
        <dbReference type="Proteomes" id="UP000247591"/>
    </source>
</evidence>
<dbReference type="InterPro" id="IPR003593">
    <property type="entry name" value="AAA+_ATPase"/>
</dbReference>
<dbReference type="InterPro" id="IPR010222">
    <property type="entry name" value="RNA_helicase_HrpA"/>
</dbReference>
<dbReference type="Pfam" id="PF00271">
    <property type="entry name" value="Helicase_C"/>
    <property type="match status" value="1"/>
</dbReference>
<dbReference type="OrthoDB" id="9805617at2"/>
<dbReference type="SMART" id="SM00847">
    <property type="entry name" value="HA2"/>
    <property type="match status" value="1"/>
</dbReference>
<feature type="domain" description="Helicase ATP-binding" evidence="6">
    <location>
        <begin position="64"/>
        <end position="227"/>
    </location>
</feature>
<keyword evidence="2" id="KW-0378">Hydrolase</keyword>
<dbReference type="GO" id="GO:0003723">
    <property type="term" value="F:RNA binding"/>
    <property type="evidence" value="ECO:0007669"/>
    <property type="project" value="TreeGrafter"/>
</dbReference>
<dbReference type="PROSITE" id="PS51194">
    <property type="entry name" value="HELICASE_CTER"/>
    <property type="match status" value="1"/>
</dbReference>
<dbReference type="InterPro" id="IPR011545">
    <property type="entry name" value="DEAD/DEAH_box_helicase_dom"/>
</dbReference>
<accession>A0A318RBF9</accession>
<dbReference type="Pfam" id="PF07717">
    <property type="entry name" value="OB_NTP_bind"/>
    <property type="match status" value="1"/>
</dbReference>
<dbReference type="InterPro" id="IPR027417">
    <property type="entry name" value="P-loop_NTPase"/>
</dbReference>
<evidence type="ECO:0000256" key="1">
    <source>
        <dbReference type="ARBA" id="ARBA00022741"/>
    </source>
</evidence>
<dbReference type="NCBIfam" id="TIGR01967">
    <property type="entry name" value="DEAH_box_HrpA"/>
    <property type="match status" value="1"/>
</dbReference>
<dbReference type="RefSeq" id="WP_110471961.1">
    <property type="nucleotide sequence ID" value="NZ_QJSP01000017.1"/>
</dbReference>
<dbReference type="SUPFAM" id="SSF52540">
    <property type="entry name" value="P-loop containing nucleoside triphosphate hydrolases"/>
    <property type="match status" value="1"/>
</dbReference>
<dbReference type="NCBIfam" id="NF008348">
    <property type="entry name" value="PRK11131.1"/>
    <property type="match status" value="1"/>
</dbReference>
<dbReference type="InterPro" id="IPR024590">
    <property type="entry name" value="HrpA_C"/>
</dbReference>
<gene>
    <name evidence="8" type="ORF">DFR67_1172</name>
</gene>
<dbReference type="InterPro" id="IPR011709">
    <property type="entry name" value="DEAD-box_helicase_OB_fold"/>
</dbReference>
<dbReference type="FunFam" id="1.20.120.1080:FF:000005">
    <property type="entry name" value="ATP-dependent helicase HrpA"/>
    <property type="match status" value="1"/>
</dbReference>
<feature type="compositionally biased region" description="Polar residues" evidence="5">
    <location>
        <begin position="1"/>
        <end position="11"/>
    </location>
</feature>
<evidence type="ECO:0000313" key="8">
    <source>
        <dbReference type="EMBL" id="PYE13232.1"/>
    </source>
</evidence>
<dbReference type="GO" id="GO:0005524">
    <property type="term" value="F:ATP binding"/>
    <property type="evidence" value="ECO:0007669"/>
    <property type="project" value="UniProtKB-KW"/>
</dbReference>
<evidence type="ECO:0000256" key="4">
    <source>
        <dbReference type="ARBA" id="ARBA00022840"/>
    </source>
</evidence>
<dbReference type="PROSITE" id="PS51192">
    <property type="entry name" value="HELICASE_ATP_BIND_1"/>
    <property type="match status" value="1"/>
</dbReference>
<dbReference type="PANTHER" id="PTHR18934">
    <property type="entry name" value="ATP-DEPENDENT RNA HELICASE"/>
    <property type="match status" value="1"/>
</dbReference>
<dbReference type="InterPro" id="IPR014001">
    <property type="entry name" value="Helicase_ATP-bd"/>
</dbReference>
<dbReference type="Pfam" id="PF21010">
    <property type="entry name" value="HA2_C"/>
    <property type="match status" value="1"/>
</dbReference>